<proteinExistence type="predicted"/>
<accession>A0A9W3XIB8</accession>
<gene>
    <name evidence="1" type="ORF">B4918_10830</name>
</gene>
<dbReference type="EMBL" id="CP020002">
    <property type="protein sequence ID" value="AQY38458.1"/>
    <property type="molecule type" value="Genomic_DNA"/>
</dbReference>
<reference evidence="1 2" key="1">
    <citation type="submission" date="2017-03" db="EMBL/GenBank/DDBJ databases">
        <title>Complete genome sequence of Bacillus thuringiensis L-7601, a novel melanin producing strain.</title>
        <authorList>
            <person name="Cai J."/>
            <person name="Cao Z."/>
            <person name="Tan T."/>
        </authorList>
    </citation>
    <scope>NUCLEOTIDE SEQUENCE [LARGE SCALE GENOMIC DNA]</scope>
    <source>
        <strain evidence="1 2">L-7601</strain>
    </source>
</reference>
<sequence length="60" mass="6892">MNMVGFADEETYKRVVRALGYTPDNFKMNPHMPKGKVVLVDIDALSELLRLRGREVFPIL</sequence>
<name>A0A9W3XIB8_BACTU</name>
<dbReference type="AlphaFoldDB" id="A0A9W3XIB8"/>
<protein>
    <submittedName>
        <fullName evidence="1">Uncharacterized protein</fullName>
    </submittedName>
</protein>
<evidence type="ECO:0000313" key="1">
    <source>
        <dbReference type="EMBL" id="AQY38458.1"/>
    </source>
</evidence>
<organism evidence="1 2">
    <name type="scientific">Bacillus thuringiensis</name>
    <dbReference type="NCBI Taxonomy" id="1428"/>
    <lineage>
        <taxon>Bacteria</taxon>
        <taxon>Bacillati</taxon>
        <taxon>Bacillota</taxon>
        <taxon>Bacilli</taxon>
        <taxon>Bacillales</taxon>
        <taxon>Bacillaceae</taxon>
        <taxon>Bacillus</taxon>
        <taxon>Bacillus cereus group</taxon>
    </lineage>
</organism>
<dbReference type="Proteomes" id="UP000191057">
    <property type="component" value="Chromosome"/>
</dbReference>
<dbReference type="RefSeq" id="WP_079245405.1">
    <property type="nucleotide sequence ID" value="NZ_JARSYF010000019.1"/>
</dbReference>
<evidence type="ECO:0000313" key="2">
    <source>
        <dbReference type="Proteomes" id="UP000191057"/>
    </source>
</evidence>